<gene>
    <name evidence="2" type="ORF">J07HQW1_02072</name>
</gene>
<dbReference type="EMBL" id="KE356560">
    <property type="protein sequence ID" value="ERG92038.1"/>
    <property type="molecule type" value="Genomic_DNA"/>
</dbReference>
<evidence type="ECO:0000313" key="2">
    <source>
        <dbReference type="EMBL" id="ERG92038.1"/>
    </source>
</evidence>
<dbReference type="STRING" id="1238424.J07HQW1_02072"/>
<feature type="compositionally biased region" description="Low complexity" evidence="1">
    <location>
        <begin position="65"/>
        <end position="85"/>
    </location>
</feature>
<dbReference type="NCBIfam" id="NF011470">
    <property type="entry name" value="PRK14887.1"/>
    <property type="match status" value="1"/>
</dbReference>
<dbReference type="HOGENOM" id="CLU_1472063_0_0_2"/>
<evidence type="ECO:0000256" key="1">
    <source>
        <dbReference type="SAM" id="MobiDB-lite"/>
    </source>
</evidence>
<sequence length="188" mass="20516">MTENSTDKNQKEEHKTPTSDINHEHRDNDTNTEHRADEQYDYDAIEEDDDARMETTKTQTQRRQSASGSEPVSASSSSSLSTDARSGAETDSTALSRTAQLATTHTDVELVAAALRPDNTASMTMAVDEEAETLRTTITRETTGGMQSTVDDTIVNLTVADAVVTAVEQCRHTCTDSQSQSQTSQTHE</sequence>
<accession>U1N6H2</accession>
<proteinExistence type="predicted"/>
<organism evidence="2 3">
    <name type="scientific">Haloquadratum walsbyi J07HQW1</name>
    <dbReference type="NCBI Taxonomy" id="1238424"/>
    <lineage>
        <taxon>Archaea</taxon>
        <taxon>Methanobacteriati</taxon>
        <taxon>Methanobacteriota</taxon>
        <taxon>Stenosarchaea group</taxon>
        <taxon>Halobacteria</taxon>
        <taxon>Halobacteriales</taxon>
        <taxon>Haloferacaceae</taxon>
        <taxon>Haloquadratum</taxon>
    </lineage>
</organism>
<evidence type="ECO:0000313" key="3">
    <source>
        <dbReference type="Proteomes" id="UP000030649"/>
    </source>
</evidence>
<feature type="compositionally biased region" description="Polar residues" evidence="1">
    <location>
        <begin position="89"/>
        <end position="104"/>
    </location>
</feature>
<feature type="compositionally biased region" description="Basic and acidic residues" evidence="1">
    <location>
        <begin position="1"/>
        <end position="38"/>
    </location>
</feature>
<reference evidence="2 3" key="1">
    <citation type="journal article" date="2013" name="PLoS ONE">
        <title>Assembly-driven community genomics of a hypersaline microbial ecosystem.</title>
        <authorList>
            <person name="Podell S."/>
            <person name="Ugalde J.A."/>
            <person name="Narasingarao P."/>
            <person name="Banfield J.F."/>
            <person name="Heidelberg K.B."/>
            <person name="Allen E.E."/>
        </authorList>
    </citation>
    <scope>NUCLEOTIDE SEQUENCE [LARGE SCALE GENOMIC DNA]</scope>
    <source>
        <strain evidence="3">J07HQW1</strain>
    </source>
</reference>
<feature type="region of interest" description="Disordered" evidence="1">
    <location>
        <begin position="1"/>
        <end position="104"/>
    </location>
</feature>
<name>U1N6H2_9EURY</name>
<feature type="compositionally biased region" description="Acidic residues" evidence="1">
    <location>
        <begin position="39"/>
        <end position="51"/>
    </location>
</feature>
<dbReference type="Proteomes" id="UP000030649">
    <property type="component" value="Unassembled WGS sequence"/>
</dbReference>
<dbReference type="AlphaFoldDB" id="U1N6H2"/>
<protein>
    <submittedName>
        <fullName evidence="2">Uncharacterized protein</fullName>
    </submittedName>
</protein>